<dbReference type="Pfam" id="PF19825">
    <property type="entry name" value="DUF6306"/>
    <property type="match status" value="1"/>
</dbReference>
<dbReference type="AlphaFoldDB" id="A0A1D8AEQ1"/>
<dbReference type="InterPro" id="IPR012347">
    <property type="entry name" value="Ferritin-like"/>
</dbReference>
<keyword evidence="3" id="KW-1185">Reference proteome</keyword>
<dbReference type="GO" id="GO:0051213">
    <property type="term" value="F:dioxygenase activity"/>
    <property type="evidence" value="ECO:0007669"/>
    <property type="project" value="UniProtKB-KW"/>
</dbReference>
<evidence type="ECO:0000313" key="3">
    <source>
        <dbReference type="Proteomes" id="UP000094626"/>
    </source>
</evidence>
<name>A0A1D8AEQ1_9SPHN</name>
<dbReference type="OrthoDB" id="9778912at2"/>
<keyword evidence="2" id="KW-0223">Dioxygenase</keyword>
<proteinExistence type="predicted"/>
<dbReference type="EMBL" id="CP017077">
    <property type="protein sequence ID" value="AOR80589.1"/>
    <property type="molecule type" value="Genomic_DNA"/>
</dbReference>
<dbReference type="Proteomes" id="UP000094626">
    <property type="component" value="Plasmid pSA2"/>
</dbReference>
<dbReference type="RefSeq" id="WP_069709972.1">
    <property type="nucleotide sequence ID" value="NZ_CP017077.1"/>
</dbReference>
<evidence type="ECO:0000313" key="2">
    <source>
        <dbReference type="EMBL" id="AOR80589.1"/>
    </source>
</evidence>
<sequence>MTVNEPSSPVCYASEADDIYMGFVGREEILAALNELLEAERAGARVALASAKSANDPDYAELMRSVRADEARWCAMLSRQIRRLGAAPSRKTGAFYKKALAIPDPLERLAFLKRGQAWVVRKLESLTPRVRDEALHADLREMLESHRVNIDRAAAHLEAEH</sequence>
<evidence type="ECO:0000259" key="1">
    <source>
        <dbReference type="Pfam" id="PF19825"/>
    </source>
</evidence>
<dbReference type="Gene3D" id="1.20.1260.10">
    <property type="match status" value="1"/>
</dbReference>
<dbReference type="KEGG" id="nre:BES08_27505"/>
<accession>A0A1D8AEQ1</accession>
<dbReference type="InterPro" id="IPR009078">
    <property type="entry name" value="Ferritin-like_SF"/>
</dbReference>
<protein>
    <submittedName>
        <fullName evidence="2">Dioxygenase</fullName>
    </submittedName>
</protein>
<organism evidence="2 3">
    <name type="scientific">Novosphingobium resinovorum</name>
    <dbReference type="NCBI Taxonomy" id="158500"/>
    <lineage>
        <taxon>Bacteria</taxon>
        <taxon>Pseudomonadati</taxon>
        <taxon>Pseudomonadota</taxon>
        <taxon>Alphaproteobacteria</taxon>
        <taxon>Sphingomonadales</taxon>
        <taxon>Sphingomonadaceae</taxon>
        <taxon>Novosphingobium</taxon>
    </lineage>
</organism>
<reference evidence="3" key="1">
    <citation type="journal article" date="2017" name="J. Biotechnol.">
        <title>Complete genome sequence of Novosphingobium resinovorum SA1, a versatile xenobiotic-degrading bacterium capable of utilizing sulfanilic acid.</title>
        <authorList>
            <person name="Hegedus B."/>
            <person name="Kos P.B."/>
            <person name="Balint B."/>
            <person name="Maroti G."/>
            <person name="Gan H.M."/>
            <person name="Perei K."/>
            <person name="Rakhely G."/>
        </authorList>
    </citation>
    <scope>NUCLEOTIDE SEQUENCE [LARGE SCALE GENOMIC DNA]</scope>
    <source>
        <strain evidence="3">SA1</strain>
    </source>
</reference>
<geneLocation type="plasmid" evidence="2 3">
    <name>pSA2</name>
</geneLocation>
<feature type="domain" description="DUF6306" evidence="1">
    <location>
        <begin position="27"/>
        <end position="154"/>
    </location>
</feature>
<dbReference type="CDD" id="cd00657">
    <property type="entry name" value="Ferritin_like"/>
    <property type="match status" value="1"/>
</dbReference>
<keyword evidence="2" id="KW-0560">Oxidoreductase</keyword>
<dbReference type="SUPFAM" id="SSF47240">
    <property type="entry name" value="Ferritin-like"/>
    <property type="match status" value="1"/>
</dbReference>
<dbReference type="InterPro" id="IPR046273">
    <property type="entry name" value="DUF6306"/>
</dbReference>
<gene>
    <name evidence="2" type="ORF">BES08_27505</name>
</gene>
<keyword evidence="2" id="KW-0614">Plasmid</keyword>